<dbReference type="AlphaFoldDB" id="A0A498QTI8"/>
<name>A0A498QTI8_9MYCO</name>
<gene>
    <name evidence="1" type="ORF">LAUMK142_03448</name>
</gene>
<accession>A0A498QTI8</accession>
<reference evidence="1 2" key="1">
    <citation type="submission" date="2018-09" db="EMBL/GenBank/DDBJ databases">
        <authorList>
            <person name="Tagini F."/>
        </authorList>
    </citation>
    <scope>NUCLEOTIDE SEQUENCE [LARGE SCALE GENOMIC DNA]</scope>
    <source>
        <strain evidence="1 2">MK142</strain>
    </source>
</reference>
<organism evidence="1 2">
    <name type="scientific">Mycobacterium pseudokansasii</name>
    <dbReference type="NCBI Taxonomy" id="2341080"/>
    <lineage>
        <taxon>Bacteria</taxon>
        <taxon>Bacillati</taxon>
        <taxon>Actinomycetota</taxon>
        <taxon>Actinomycetes</taxon>
        <taxon>Mycobacteriales</taxon>
        <taxon>Mycobacteriaceae</taxon>
        <taxon>Mycobacterium</taxon>
    </lineage>
</organism>
<dbReference type="Proteomes" id="UP000268285">
    <property type="component" value="Unassembled WGS sequence"/>
</dbReference>
<sequence length="89" mass="9884">MAGAPPGDPGDLSEAAEAVDRLAAAPSDSGLKSREINLLRLRALLARAWGDRVRFRDLRDRYRDLATSLGFEGHIAWAKALKPPRDRYR</sequence>
<proteinExistence type="predicted"/>
<evidence type="ECO:0000313" key="2">
    <source>
        <dbReference type="Proteomes" id="UP000268285"/>
    </source>
</evidence>
<dbReference type="EMBL" id="UPHU01000001">
    <property type="protein sequence ID" value="VBA52215.1"/>
    <property type="molecule type" value="Genomic_DNA"/>
</dbReference>
<evidence type="ECO:0000313" key="1">
    <source>
        <dbReference type="EMBL" id="VBA52215.1"/>
    </source>
</evidence>
<protein>
    <submittedName>
        <fullName evidence="1">Uncharacterized protein</fullName>
    </submittedName>
</protein>
<keyword evidence="2" id="KW-1185">Reference proteome</keyword>